<dbReference type="InterPro" id="IPR002778">
    <property type="entry name" value="Signal_recog_particle_SRP19"/>
</dbReference>
<protein>
    <recommendedName>
        <fullName evidence="8">Signal recognition particle SEC65 subunit</fullName>
    </recommendedName>
</protein>
<dbReference type="RefSeq" id="XP_019036002.1">
    <property type="nucleotide sequence ID" value="XM_019185275.1"/>
</dbReference>
<dbReference type="GO" id="GO:0006617">
    <property type="term" value="P:SRP-dependent cotranslational protein targeting to membrane, signal sequence recognition"/>
    <property type="evidence" value="ECO:0007669"/>
    <property type="project" value="EnsemblFungi"/>
</dbReference>
<dbReference type="STRING" id="683960.A0A1E3NUH6"/>
<feature type="region of interest" description="Disordered" evidence="5">
    <location>
        <begin position="38"/>
        <end position="60"/>
    </location>
</feature>
<evidence type="ECO:0000313" key="7">
    <source>
        <dbReference type="Proteomes" id="UP000094112"/>
    </source>
</evidence>
<dbReference type="Proteomes" id="UP000094112">
    <property type="component" value="Unassembled WGS sequence"/>
</dbReference>
<sequence>MPLLEEISDAEDIDNMDMDLAEFDPNLKTPFAPKLEKKIVRSQDSEEQQEPPLFPSMGDMPLDGLDDDGGIRFENQKKFSEEEMEQLKTLQLIYPCYFDINRSHKQGRRVSKELAVSNPLAKTIADACVSLHLICIYEPEKTHPQDWGNPGRIRVALKHDGKPESILANNKRHLLNQIAKFMKNHETTLETIKSLPKPQDFGSNYEPKEIPRVKGFKMNTMVPVFSRFTLGHPMTQSIYTEKLPQPTETSPAANTPKAPKNKFIKVRR</sequence>
<evidence type="ECO:0000313" key="6">
    <source>
        <dbReference type="EMBL" id="ODQ56795.1"/>
    </source>
</evidence>
<organism evidence="6 7">
    <name type="scientific">Wickerhamomyces anomalus (strain ATCC 58044 / CBS 1984 / NCYC 433 / NRRL Y-366-8)</name>
    <name type="common">Yeast</name>
    <name type="synonym">Hansenula anomala</name>
    <dbReference type="NCBI Taxonomy" id="683960"/>
    <lineage>
        <taxon>Eukaryota</taxon>
        <taxon>Fungi</taxon>
        <taxon>Dikarya</taxon>
        <taxon>Ascomycota</taxon>
        <taxon>Saccharomycotina</taxon>
        <taxon>Saccharomycetes</taxon>
        <taxon>Phaffomycetales</taxon>
        <taxon>Wickerhamomycetaceae</taxon>
        <taxon>Wickerhamomyces</taxon>
    </lineage>
</organism>
<dbReference type="EMBL" id="KV454215">
    <property type="protein sequence ID" value="ODQ56795.1"/>
    <property type="molecule type" value="Genomic_DNA"/>
</dbReference>
<evidence type="ECO:0008006" key="8">
    <source>
        <dbReference type="Google" id="ProtNLM"/>
    </source>
</evidence>
<dbReference type="PANTHER" id="PTHR17453">
    <property type="entry name" value="SIGNAL RECOGNITION PARTICLE 19 KD PROTEIN"/>
    <property type="match status" value="1"/>
</dbReference>
<evidence type="ECO:0000256" key="2">
    <source>
        <dbReference type="ARBA" id="ARBA00022490"/>
    </source>
</evidence>
<dbReference type="FunFam" id="3.30.56.30:FF:000003">
    <property type="entry name" value="Signal recognition particle SEC65 subunit"/>
    <property type="match status" value="1"/>
</dbReference>
<gene>
    <name evidence="6" type="ORF">WICANDRAFT_81625</name>
</gene>
<dbReference type="GeneID" id="30202521"/>
<dbReference type="SUPFAM" id="SSF69695">
    <property type="entry name" value="SRP19"/>
    <property type="match status" value="1"/>
</dbReference>
<dbReference type="InterPro" id="IPR036521">
    <property type="entry name" value="SRP19-like_sf"/>
</dbReference>
<evidence type="ECO:0000256" key="1">
    <source>
        <dbReference type="ARBA" id="ARBA00004496"/>
    </source>
</evidence>
<feature type="region of interest" description="Disordered" evidence="5">
    <location>
        <begin position="242"/>
        <end position="268"/>
    </location>
</feature>
<feature type="compositionally biased region" description="Basic residues" evidence="5">
    <location>
        <begin position="259"/>
        <end position="268"/>
    </location>
</feature>
<proteinExistence type="predicted"/>
<name>A0A1E3NUH6_WICAA</name>
<dbReference type="AlphaFoldDB" id="A0A1E3NUH6"/>
<dbReference type="PANTHER" id="PTHR17453:SF0">
    <property type="entry name" value="SIGNAL RECOGNITION PARTICLE 19 KDA PROTEIN"/>
    <property type="match status" value="1"/>
</dbReference>
<reference evidence="6 7" key="1">
    <citation type="journal article" date="2016" name="Proc. Natl. Acad. Sci. U.S.A.">
        <title>Comparative genomics of biotechnologically important yeasts.</title>
        <authorList>
            <person name="Riley R."/>
            <person name="Haridas S."/>
            <person name="Wolfe K.H."/>
            <person name="Lopes M.R."/>
            <person name="Hittinger C.T."/>
            <person name="Goeker M."/>
            <person name="Salamov A.A."/>
            <person name="Wisecaver J.H."/>
            <person name="Long T.M."/>
            <person name="Calvey C.H."/>
            <person name="Aerts A.L."/>
            <person name="Barry K.W."/>
            <person name="Choi C."/>
            <person name="Clum A."/>
            <person name="Coughlan A.Y."/>
            <person name="Deshpande S."/>
            <person name="Douglass A.P."/>
            <person name="Hanson S.J."/>
            <person name="Klenk H.-P."/>
            <person name="LaButti K.M."/>
            <person name="Lapidus A."/>
            <person name="Lindquist E.A."/>
            <person name="Lipzen A.M."/>
            <person name="Meier-Kolthoff J.P."/>
            <person name="Ohm R.A."/>
            <person name="Otillar R.P."/>
            <person name="Pangilinan J.L."/>
            <person name="Peng Y."/>
            <person name="Rokas A."/>
            <person name="Rosa C.A."/>
            <person name="Scheuner C."/>
            <person name="Sibirny A.A."/>
            <person name="Slot J.C."/>
            <person name="Stielow J.B."/>
            <person name="Sun H."/>
            <person name="Kurtzman C.P."/>
            <person name="Blackwell M."/>
            <person name="Grigoriev I.V."/>
            <person name="Jeffries T.W."/>
        </authorList>
    </citation>
    <scope>NUCLEOTIDE SEQUENCE [LARGE SCALE GENOMIC DNA]</scope>
    <source>
        <strain evidence="7">ATCC 58044 / CBS 1984 / NCYC 433 / NRRL Y-366-8</strain>
    </source>
</reference>
<accession>A0A1E3NUH6</accession>
<dbReference type="Pfam" id="PF01922">
    <property type="entry name" value="SRP19"/>
    <property type="match status" value="1"/>
</dbReference>
<dbReference type="GO" id="GO:0005786">
    <property type="term" value="C:signal recognition particle, endoplasmic reticulum targeting"/>
    <property type="evidence" value="ECO:0007669"/>
    <property type="project" value="UniProtKB-KW"/>
</dbReference>
<keyword evidence="4" id="KW-0687">Ribonucleoprotein</keyword>
<keyword evidence="2" id="KW-0963">Cytoplasm</keyword>
<comment type="subcellular location">
    <subcellularLocation>
        <location evidence="1">Cytoplasm</location>
    </subcellularLocation>
</comment>
<dbReference type="Gene3D" id="3.30.56.30">
    <property type="entry name" value="Signal recognition particle, SRP19-like subunit"/>
    <property type="match status" value="1"/>
</dbReference>
<dbReference type="GO" id="GO:0008312">
    <property type="term" value="F:7S RNA binding"/>
    <property type="evidence" value="ECO:0007669"/>
    <property type="project" value="EnsemblFungi"/>
</dbReference>
<evidence type="ECO:0000256" key="4">
    <source>
        <dbReference type="ARBA" id="ARBA00023274"/>
    </source>
</evidence>
<keyword evidence="7" id="KW-1185">Reference proteome</keyword>
<dbReference type="OrthoDB" id="2190947at2759"/>
<evidence type="ECO:0000256" key="5">
    <source>
        <dbReference type="SAM" id="MobiDB-lite"/>
    </source>
</evidence>
<evidence type="ECO:0000256" key="3">
    <source>
        <dbReference type="ARBA" id="ARBA00023135"/>
    </source>
</evidence>
<keyword evidence="3" id="KW-0733">Signal recognition particle</keyword>